<feature type="transmembrane region" description="Helical" evidence="1">
    <location>
        <begin position="137"/>
        <end position="159"/>
    </location>
</feature>
<dbReference type="GO" id="GO:0016020">
    <property type="term" value="C:membrane"/>
    <property type="evidence" value="ECO:0007669"/>
    <property type="project" value="TreeGrafter"/>
</dbReference>
<protein>
    <submittedName>
        <fullName evidence="3">Uncharacterized protein</fullName>
    </submittedName>
</protein>
<keyword evidence="1" id="KW-0472">Membrane</keyword>
<feature type="chain" id="PRO_5042826374" evidence="2">
    <location>
        <begin position="22"/>
        <end position="537"/>
    </location>
</feature>
<evidence type="ECO:0000313" key="4">
    <source>
        <dbReference type="Proteomes" id="UP001415857"/>
    </source>
</evidence>
<gene>
    <name evidence="3" type="ORF">L1049_016094</name>
</gene>
<feature type="transmembrane region" description="Helical" evidence="1">
    <location>
        <begin position="91"/>
        <end position="116"/>
    </location>
</feature>
<reference evidence="3 4" key="1">
    <citation type="journal article" date="2024" name="Plant J.">
        <title>Genome sequences and population genomics reveal climatic adaptation and genomic divergence between two closely related sweetgum species.</title>
        <authorList>
            <person name="Xu W.Q."/>
            <person name="Ren C.Q."/>
            <person name="Zhang X.Y."/>
            <person name="Comes H.P."/>
            <person name="Liu X.H."/>
            <person name="Li Y.G."/>
            <person name="Kettle C.J."/>
            <person name="Jalonen R."/>
            <person name="Gaisberger H."/>
            <person name="Ma Y.Z."/>
            <person name="Qiu Y.X."/>
        </authorList>
    </citation>
    <scope>NUCLEOTIDE SEQUENCE [LARGE SCALE GENOMIC DNA]</scope>
    <source>
        <strain evidence="3">Hangzhou</strain>
    </source>
</reference>
<keyword evidence="1" id="KW-0812">Transmembrane</keyword>
<keyword evidence="4" id="KW-1185">Reference proteome</keyword>
<evidence type="ECO:0000256" key="1">
    <source>
        <dbReference type="SAM" id="Phobius"/>
    </source>
</evidence>
<dbReference type="Proteomes" id="UP001415857">
    <property type="component" value="Unassembled WGS sequence"/>
</dbReference>
<feature type="transmembrane region" description="Helical" evidence="1">
    <location>
        <begin position="473"/>
        <end position="494"/>
    </location>
</feature>
<evidence type="ECO:0000256" key="2">
    <source>
        <dbReference type="SAM" id="SignalP"/>
    </source>
</evidence>
<sequence length="537" mass="59709">MGSINCTRLALSLSFMVVVLAITFPEISGLSISTSDFVAGRNLLQIENVSEPIGQSDDTVRVDPLDNFKKYRGGYDITDKHYWSSTVFTGVYGYAIGLLWLLCGIVYGGFLLATTFCCMNKKNTKLKKKSLCYKQCYLWPLLLATFFTILAVASSGLVLGGNARFHSRAKTVLNIIMDTANEASKTIYNTTEAMKDIRNNLEASNGGSEASNFLTSTSEKLDFEAANIQRQTRKNRRLINKGLKIVFIITTVTISLNLVAVIALSVSGFLRLRRALYLLIILCWVLTVVCWLFFGLYFFVGKFSGDTCTALEDFQQDPYNNSLSSILPCDELLKAKSVLSDVSAGIYDLVNEVNANISLQQVEIPVRICNPFSAPPEYQYQPENCPSNTIRIADIPQVLKVFTCSDTTNGTCKDGEFISASDFQAVEAYSTSIQNLLNVYPDMEGLVECQSVKDAFSEILTKHCKPLKRYIRMTWVSLVLLSIFMVFLVQIWIIKAHHERKHHFLDGSVKPHSAAANKLESGTAKAMDTNPNPSSIH</sequence>
<keyword evidence="1" id="KW-1133">Transmembrane helix</keyword>
<dbReference type="PANTHER" id="PTHR31414">
    <property type="entry name" value="TRANSMEMBRANE PROTEIN DDB_G0292058"/>
    <property type="match status" value="1"/>
</dbReference>
<dbReference type="AlphaFoldDB" id="A0AAP0S5N9"/>
<keyword evidence="2" id="KW-0732">Signal</keyword>
<feature type="transmembrane region" description="Helical" evidence="1">
    <location>
        <begin position="276"/>
        <end position="300"/>
    </location>
</feature>
<dbReference type="PANTHER" id="PTHR31414:SF18">
    <property type="entry name" value="TRANSMEMBRANE PROTEIN-RELATED"/>
    <property type="match status" value="1"/>
</dbReference>
<evidence type="ECO:0000313" key="3">
    <source>
        <dbReference type="EMBL" id="KAK9287657.1"/>
    </source>
</evidence>
<dbReference type="InterPro" id="IPR040283">
    <property type="entry name" value="DDB_G0292058-like"/>
</dbReference>
<accession>A0AAP0S5N9</accession>
<feature type="signal peptide" evidence="2">
    <location>
        <begin position="1"/>
        <end position="21"/>
    </location>
</feature>
<proteinExistence type="predicted"/>
<feature type="transmembrane region" description="Helical" evidence="1">
    <location>
        <begin position="245"/>
        <end position="264"/>
    </location>
</feature>
<comment type="caution">
    <text evidence="3">The sequence shown here is derived from an EMBL/GenBank/DDBJ whole genome shotgun (WGS) entry which is preliminary data.</text>
</comment>
<organism evidence="3 4">
    <name type="scientific">Liquidambar formosana</name>
    <name type="common">Formosan gum</name>
    <dbReference type="NCBI Taxonomy" id="63359"/>
    <lineage>
        <taxon>Eukaryota</taxon>
        <taxon>Viridiplantae</taxon>
        <taxon>Streptophyta</taxon>
        <taxon>Embryophyta</taxon>
        <taxon>Tracheophyta</taxon>
        <taxon>Spermatophyta</taxon>
        <taxon>Magnoliopsida</taxon>
        <taxon>eudicotyledons</taxon>
        <taxon>Gunneridae</taxon>
        <taxon>Pentapetalae</taxon>
        <taxon>Saxifragales</taxon>
        <taxon>Altingiaceae</taxon>
        <taxon>Liquidambar</taxon>
    </lineage>
</organism>
<dbReference type="EMBL" id="JBBPBK010000003">
    <property type="protein sequence ID" value="KAK9287657.1"/>
    <property type="molecule type" value="Genomic_DNA"/>
</dbReference>
<name>A0AAP0S5N9_LIQFO</name>